<dbReference type="EMBL" id="BDGB01000044">
    <property type="protein sequence ID" value="GAW71814.1"/>
    <property type="molecule type" value="Genomic_DNA"/>
</dbReference>
<dbReference type="SUPFAM" id="SSF55797">
    <property type="entry name" value="PR-1-like"/>
    <property type="match status" value="1"/>
</dbReference>
<sequence>MFYSNETITVKRPNGKRAIYRTLANRYGKDFGYIWHGYATKIRDLSWNFGDFDAPTKDSDNESKYFNASELEKINQIRTAAGNINNDTKNIYAVKPALSGQFNPGKLNDTYINGTVDWINLYRSLYGLSSVVANPDWNVEAQYGAATLAAADEGLSHGLVGISKPGNISEDDWDRGATATNSSNLAVGLVSPEGNVTEYLNDEDNDVPGHRDWLLGGITQVGVGQAANYNDLKVFDRENYQENTPAAAIEFPNSGVFPYEAVSETRWSLSIPQKIDGDSVPSITVYDNTANKAVSVSDISVDNESYGYFGTTVSYDPDENQVKLNHSYTISISGLPGQPDTSYTTKLFSIDRDSAANH</sequence>
<dbReference type="CDD" id="cd05379">
    <property type="entry name" value="CAP_bacterial"/>
    <property type="match status" value="1"/>
</dbReference>
<organism evidence="2 4">
    <name type="scientific">Lentilactobacillus parakefiri</name>
    <dbReference type="NCBI Taxonomy" id="152332"/>
    <lineage>
        <taxon>Bacteria</taxon>
        <taxon>Bacillati</taxon>
        <taxon>Bacillota</taxon>
        <taxon>Bacilli</taxon>
        <taxon>Lactobacillales</taxon>
        <taxon>Lactobacillaceae</taxon>
        <taxon>Lentilactobacillus</taxon>
    </lineage>
</organism>
<dbReference type="EMBL" id="PUFL01000056">
    <property type="protein sequence ID" value="TDG91182.1"/>
    <property type="molecule type" value="Genomic_DNA"/>
</dbReference>
<dbReference type="Pfam" id="PF00188">
    <property type="entry name" value="CAP"/>
    <property type="match status" value="1"/>
</dbReference>
<dbReference type="Gene3D" id="3.40.33.10">
    <property type="entry name" value="CAP"/>
    <property type="match status" value="1"/>
</dbReference>
<evidence type="ECO:0000313" key="5">
    <source>
        <dbReference type="Proteomes" id="UP000294668"/>
    </source>
</evidence>
<comment type="caution">
    <text evidence="2">The sequence shown here is derived from an EMBL/GenBank/DDBJ whole genome shotgun (WGS) entry which is preliminary data.</text>
</comment>
<gene>
    <name evidence="3" type="ORF">C5L28_002384</name>
    <name evidence="2" type="ORF">LPKJCM_00917</name>
</gene>
<reference evidence="3" key="3">
    <citation type="submission" date="2019-02" db="EMBL/GenBank/DDBJ databases">
        <authorList>
            <person name="Buron G."/>
            <person name="Chaylann A."/>
            <person name="Dolejs I."/>
            <person name="Forster J."/>
            <person name="Miks M.H."/>
        </authorList>
    </citation>
    <scope>NUCLEOTIDE SEQUENCE</scope>
    <source>
        <strain evidence="3">DSM 10551</strain>
    </source>
</reference>
<name>A0A224VHU5_9LACO</name>
<reference evidence="2 4" key="1">
    <citation type="journal article" date="2017" name="Biosci Microbiota Food Health">
        <title>Genomic characterization reconfirms the taxonomic status of Lactobacillus parakefiri.</title>
        <authorList>
            <person name="Tanizawa Y."/>
            <person name="Kobayashi H."/>
            <person name="Kaminuma E."/>
            <person name="Sakamoto M."/>
            <person name="Ohkuma M."/>
            <person name="Nakamura Y."/>
            <person name="Arita M."/>
            <person name="Tohno M."/>
        </authorList>
    </citation>
    <scope>NUCLEOTIDE SEQUENCE [LARGE SCALE GENOMIC DNA]</scope>
    <source>
        <strain evidence="2 4">JCM 8573</strain>
    </source>
</reference>
<dbReference type="InterPro" id="IPR014044">
    <property type="entry name" value="CAP_dom"/>
</dbReference>
<protein>
    <recommendedName>
        <fullName evidence="1">SCP domain-containing protein</fullName>
    </recommendedName>
</protein>
<dbReference type="InterPro" id="IPR035940">
    <property type="entry name" value="CAP_sf"/>
</dbReference>
<dbReference type="OrthoDB" id="1766522at2"/>
<proteinExistence type="predicted"/>
<keyword evidence="5" id="KW-1185">Reference proteome</keyword>
<evidence type="ECO:0000313" key="3">
    <source>
        <dbReference type="EMBL" id="TDG91182.1"/>
    </source>
</evidence>
<reference evidence="3 5" key="2">
    <citation type="journal article" date="2019" name="Appl. Microbiol. Biotechnol.">
        <title>Uncovering carbohydrate metabolism through a genotype-phenotype association study of 56 lactic acid bacteria genomes.</title>
        <authorList>
            <person name="Buron-Moles G."/>
            <person name="Chailyan A."/>
            <person name="Dolejs I."/>
            <person name="Forster J."/>
            <person name="Miks M.H."/>
        </authorList>
    </citation>
    <scope>NUCLEOTIDE SEQUENCE [LARGE SCALE GENOMIC DNA]</scope>
    <source>
        <strain evidence="3 5">DSM 10551</strain>
    </source>
</reference>
<feature type="domain" description="SCP" evidence="1">
    <location>
        <begin position="118"/>
        <end position="232"/>
    </location>
</feature>
<dbReference type="Proteomes" id="UP000214739">
    <property type="component" value="Unassembled WGS sequence"/>
</dbReference>
<accession>A0A224VHU5</accession>
<evidence type="ECO:0000313" key="4">
    <source>
        <dbReference type="Proteomes" id="UP000214739"/>
    </source>
</evidence>
<evidence type="ECO:0000313" key="2">
    <source>
        <dbReference type="EMBL" id="GAW71814.1"/>
    </source>
</evidence>
<dbReference type="Proteomes" id="UP000294668">
    <property type="component" value="Unassembled WGS sequence"/>
</dbReference>
<evidence type="ECO:0000259" key="1">
    <source>
        <dbReference type="Pfam" id="PF00188"/>
    </source>
</evidence>
<dbReference type="RefSeq" id="WP_057962478.1">
    <property type="nucleotide sequence ID" value="NZ_BAAAXO010000080.1"/>
</dbReference>
<dbReference type="AlphaFoldDB" id="A0A224VHU5"/>